<dbReference type="Gene3D" id="1.25.40.420">
    <property type="match status" value="1"/>
</dbReference>
<dbReference type="PIRSF" id="PIRSF037037">
    <property type="entry name" value="Kelch-like_protein_gigaxonin"/>
    <property type="match status" value="1"/>
</dbReference>
<keyword evidence="2" id="KW-0677">Repeat</keyword>
<dbReference type="InterPro" id="IPR011333">
    <property type="entry name" value="SKP1/BTB/POZ_sf"/>
</dbReference>
<dbReference type="CDD" id="cd18186">
    <property type="entry name" value="BTB_POZ_ZBTB_KLHL-like"/>
    <property type="match status" value="1"/>
</dbReference>
<dbReference type="InterPro" id="IPR006652">
    <property type="entry name" value="Kelch_1"/>
</dbReference>
<dbReference type="Pfam" id="PF00651">
    <property type="entry name" value="BTB"/>
    <property type="match status" value="1"/>
</dbReference>
<dbReference type="Gene3D" id="2.120.10.80">
    <property type="entry name" value="Kelch-type beta propeller"/>
    <property type="match status" value="1"/>
</dbReference>
<evidence type="ECO:0000259" key="3">
    <source>
        <dbReference type="PROSITE" id="PS50097"/>
    </source>
</evidence>
<dbReference type="InterPro" id="IPR017096">
    <property type="entry name" value="BTB-kelch_protein"/>
</dbReference>
<dbReference type="PANTHER" id="PTHR45632">
    <property type="entry name" value="LD33804P"/>
    <property type="match status" value="1"/>
</dbReference>
<dbReference type="SUPFAM" id="SSF117281">
    <property type="entry name" value="Kelch motif"/>
    <property type="match status" value="1"/>
</dbReference>
<dbReference type="EMBL" id="CAWYQH010000079">
    <property type="protein sequence ID" value="CAK8681041.1"/>
    <property type="molecule type" value="Genomic_DNA"/>
</dbReference>
<dbReference type="InterPro" id="IPR000210">
    <property type="entry name" value="BTB/POZ_dom"/>
</dbReference>
<sequence>MSHCTSEVFPCLNGSYLNRKNFDQAHFVTISLYQDSTNEESFCDFTIRVDDQEFKVHKSVLGVLSPYFRKMFLSDMVEKRQNETNMDGISVEVMRIVIDYIYTGKFEADMDNIYDVVAAADYLQLALVQNRCSEYLIDRLSVSTVVSTWLCSTRYKIKTLEENAEGFIVRNLTSLVETGELLELNRFQLDGVIKICNNKAPAALICKCLLSWVQHTPKGRKKYFVQMFGHIDLRHVNIPGLLDLKEAESVKNSLVCLTRILNVMNLREADDFACSSSKCAIISRSKHSTEIQLFDSSTETWSVLPEIPRSFYEEKTTAVIFSKHGAYAMTDDLSRFRTLDLQSTIKQWSESKPMSGGLRRDKFGCTVWNDYIYVVGGEITHPGSWDDRLAPKAVRLHLPEQRWVDNENMLISRHEFVLINAGEKLYVIGGLSSDAEILDTAECYDGAAWKMVSPMHEARHDFAAVVLNGQIYVMGGWTRKEGMLKATSTAERYDPVTDNWCHIPPMTKPRHGHSACVHNGKIYVVDGRDEVEVYDSKKYVWYKIEKRENKSH</sequence>
<reference evidence="4 5" key="1">
    <citation type="submission" date="2024-02" db="EMBL/GenBank/DDBJ databases">
        <authorList>
            <person name="Daric V."/>
            <person name="Darras S."/>
        </authorList>
    </citation>
    <scope>NUCLEOTIDE SEQUENCE [LARGE SCALE GENOMIC DNA]</scope>
</reference>
<dbReference type="Pfam" id="PF07707">
    <property type="entry name" value="BACK"/>
    <property type="match status" value="1"/>
</dbReference>
<dbReference type="SUPFAM" id="SSF54695">
    <property type="entry name" value="POZ domain"/>
    <property type="match status" value="1"/>
</dbReference>
<name>A0ABP0FN58_CLALP</name>
<keyword evidence="5" id="KW-1185">Reference proteome</keyword>
<dbReference type="CDD" id="cd14733">
    <property type="entry name" value="BACK"/>
    <property type="match status" value="1"/>
</dbReference>
<feature type="domain" description="BTB" evidence="3">
    <location>
        <begin position="43"/>
        <end position="110"/>
    </location>
</feature>
<evidence type="ECO:0000256" key="1">
    <source>
        <dbReference type="ARBA" id="ARBA00022441"/>
    </source>
</evidence>
<gene>
    <name evidence="4" type="ORF">CVLEPA_LOCUS11281</name>
</gene>
<evidence type="ECO:0000313" key="5">
    <source>
        <dbReference type="Proteomes" id="UP001642483"/>
    </source>
</evidence>
<dbReference type="InterPro" id="IPR011705">
    <property type="entry name" value="BACK"/>
</dbReference>
<dbReference type="Proteomes" id="UP001642483">
    <property type="component" value="Unassembled WGS sequence"/>
</dbReference>
<organism evidence="4 5">
    <name type="scientific">Clavelina lepadiformis</name>
    <name type="common">Light-bulb sea squirt</name>
    <name type="synonym">Ascidia lepadiformis</name>
    <dbReference type="NCBI Taxonomy" id="159417"/>
    <lineage>
        <taxon>Eukaryota</taxon>
        <taxon>Metazoa</taxon>
        <taxon>Chordata</taxon>
        <taxon>Tunicata</taxon>
        <taxon>Ascidiacea</taxon>
        <taxon>Aplousobranchia</taxon>
        <taxon>Clavelinidae</taxon>
        <taxon>Clavelina</taxon>
    </lineage>
</organism>
<accession>A0ABP0FN58</accession>
<dbReference type="Pfam" id="PF24681">
    <property type="entry name" value="Kelch_KLHDC2_KLHL20_DRC7"/>
    <property type="match status" value="1"/>
</dbReference>
<protein>
    <recommendedName>
        <fullName evidence="3">BTB domain-containing protein</fullName>
    </recommendedName>
</protein>
<evidence type="ECO:0000256" key="2">
    <source>
        <dbReference type="ARBA" id="ARBA00022737"/>
    </source>
</evidence>
<dbReference type="PANTHER" id="PTHR45632:SF3">
    <property type="entry name" value="KELCH-LIKE PROTEIN 32"/>
    <property type="match status" value="1"/>
</dbReference>
<comment type="caution">
    <text evidence="4">The sequence shown here is derived from an EMBL/GenBank/DDBJ whole genome shotgun (WGS) entry which is preliminary data.</text>
</comment>
<dbReference type="Gene3D" id="3.30.710.10">
    <property type="entry name" value="Potassium Channel Kv1.1, Chain A"/>
    <property type="match status" value="1"/>
</dbReference>
<keyword evidence="1" id="KW-0880">Kelch repeat</keyword>
<dbReference type="PROSITE" id="PS50097">
    <property type="entry name" value="BTB"/>
    <property type="match status" value="1"/>
</dbReference>
<evidence type="ECO:0000313" key="4">
    <source>
        <dbReference type="EMBL" id="CAK8681041.1"/>
    </source>
</evidence>
<dbReference type="InterPro" id="IPR015915">
    <property type="entry name" value="Kelch-typ_b-propeller"/>
</dbReference>
<dbReference type="SMART" id="SM00225">
    <property type="entry name" value="BTB"/>
    <property type="match status" value="1"/>
</dbReference>
<proteinExistence type="predicted"/>
<dbReference type="SMART" id="SM00612">
    <property type="entry name" value="Kelch"/>
    <property type="match status" value="2"/>
</dbReference>